<dbReference type="InterPro" id="IPR038765">
    <property type="entry name" value="Papain-like_cys_pep_sf"/>
</dbReference>
<evidence type="ECO:0000259" key="2">
    <source>
        <dbReference type="PROSITE" id="PS50235"/>
    </source>
</evidence>
<dbReference type="PROSITE" id="PS00973">
    <property type="entry name" value="USP_2"/>
    <property type="match status" value="1"/>
</dbReference>
<dbReference type="PANTHER" id="PTHR24006">
    <property type="entry name" value="UBIQUITIN CARBOXYL-TERMINAL HYDROLASE"/>
    <property type="match status" value="1"/>
</dbReference>
<protein>
    <recommendedName>
        <fullName evidence="2">USP domain-containing protein</fullName>
    </recommendedName>
</protein>
<sequence>MSVSPPASPKRSHPDEDGSDRPVKQQKVDERDLPSHFKGLKQTQRSGLEKVETLKSLKRSLEPEEDVPDFYGGRTKIAKLDDINADEETRRVRVANWANTIRRKKEVAKTIINADLASMPVEQQRGFDNFTGVLCYRISLFQALLHVPLLVTLLWQYHLPSACTAEDRTKCLACTFRSLIVAYWKAKAPGGGVDHRGPGLALSSIFKQIHVLLRSRGWTEQGQADPDEQLTFIFRKLREDLPTSVYSVLDSLFASYTNQKIPCACGHSSITTGTQSQMTVCLSPKISNGTLLQYITRGLSDTVTYRCANCHSEKARRLTRTFDYLPEILCVQLSRLDNMGRKINTVVQIPDLVDLTRLRNEESMGKEREEEPLKYELTSIVQHRGGNSSGHYTCSVEGPDGRWKMFNDSRVSNTGKGAVGNNFTPMLCFFKRTR</sequence>
<feature type="compositionally biased region" description="Basic and acidic residues" evidence="1">
    <location>
        <begin position="12"/>
        <end position="35"/>
    </location>
</feature>
<dbReference type="GO" id="GO:0004843">
    <property type="term" value="F:cysteine-type deubiquitinase activity"/>
    <property type="evidence" value="ECO:0007669"/>
    <property type="project" value="InterPro"/>
</dbReference>
<dbReference type="CDD" id="cd02257">
    <property type="entry name" value="Peptidase_C19"/>
    <property type="match status" value="1"/>
</dbReference>
<dbReference type="Pfam" id="PF00443">
    <property type="entry name" value="UCH"/>
    <property type="match status" value="1"/>
</dbReference>
<dbReference type="AlphaFoldDB" id="A0A9P8C7F7"/>
<dbReference type="InterPro" id="IPR028889">
    <property type="entry name" value="USP"/>
</dbReference>
<dbReference type="InterPro" id="IPR001394">
    <property type="entry name" value="Peptidase_C19_UCH"/>
</dbReference>
<dbReference type="Proteomes" id="UP000824998">
    <property type="component" value="Unassembled WGS sequence"/>
</dbReference>
<evidence type="ECO:0000313" key="4">
    <source>
        <dbReference type="Proteomes" id="UP000824998"/>
    </source>
</evidence>
<evidence type="ECO:0000313" key="3">
    <source>
        <dbReference type="EMBL" id="KAG9235006.1"/>
    </source>
</evidence>
<dbReference type="PANTHER" id="PTHR24006:SF937">
    <property type="entry name" value="UBIQUITIN CARBOXYL-TERMINAL HYDROLASE"/>
    <property type="match status" value="1"/>
</dbReference>
<keyword evidence="4" id="KW-1185">Reference proteome</keyword>
<dbReference type="InterPro" id="IPR018200">
    <property type="entry name" value="USP_CS"/>
</dbReference>
<feature type="region of interest" description="Disordered" evidence="1">
    <location>
        <begin position="1"/>
        <end position="46"/>
    </location>
</feature>
<dbReference type="InterPro" id="IPR050164">
    <property type="entry name" value="Peptidase_C19"/>
</dbReference>
<dbReference type="GO" id="GO:0016579">
    <property type="term" value="P:protein deubiquitination"/>
    <property type="evidence" value="ECO:0007669"/>
    <property type="project" value="InterPro"/>
</dbReference>
<dbReference type="Gene3D" id="3.90.70.10">
    <property type="entry name" value="Cysteine proteinases"/>
    <property type="match status" value="1"/>
</dbReference>
<organism evidence="3 4">
    <name type="scientific">Amylocarpus encephaloides</name>
    <dbReference type="NCBI Taxonomy" id="45428"/>
    <lineage>
        <taxon>Eukaryota</taxon>
        <taxon>Fungi</taxon>
        <taxon>Dikarya</taxon>
        <taxon>Ascomycota</taxon>
        <taxon>Pezizomycotina</taxon>
        <taxon>Leotiomycetes</taxon>
        <taxon>Helotiales</taxon>
        <taxon>Helotiales incertae sedis</taxon>
        <taxon>Amylocarpus</taxon>
    </lineage>
</organism>
<dbReference type="PROSITE" id="PS50235">
    <property type="entry name" value="USP_3"/>
    <property type="match status" value="1"/>
</dbReference>
<dbReference type="GO" id="GO:0005829">
    <property type="term" value="C:cytosol"/>
    <property type="evidence" value="ECO:0007669"/>
    <property type="project" value="TreeGrafter"/>
</dbReference>
<reference evidence="3" key="1">
    <citation type="journal article" date="2021" name="IMA Fungus">
        <title>Genomic characterization of three marine fungi, including Emericellopsis atlantica sp. nov. with signatures of a generalist lifestyle and marine biomass degradation.</title>
        <authorList>
            <person name="Hagestad O.C."/>
            <person name="Hou L."/>
            <person name="Andersen J.H."/>
            <person name="Hansen E.H."/>
            <person name="Altermark B."/>
            <person name="Li C."/>
            <person name="Kuhnert E."/>
            <person name="Cox R.J."/>
            <person name="Crous P.W."/>
            <person name="Spatafora J.W."/>
            <person name="Lail K."/>
            <person name="Amirebrahimi M."/>
            <person name="Lipzen A."/>
            <person name="Pangilinan J."/>
            <person name="Andreopoulos W."/>
            <person name="Hayes R.D."/>
            <person name="Ng V."/>
            <person name="Grigoriev I.V."/>
            <person name="Jackson S.A."/>
            <person name="Sutton T.D.S."/>
            <person name="Dobson A.D.W."/>
            <person name="Rama T."/>
        </authorList>
    </citation>
    <scope>NUCLEOTIDE SEQUENCE</scope>
    <source>
        <strain evidence="3">TRa018bII</strain>
    </source>
</reference>
<evidence type="ECO:0000256" key="1">
    <source>
        <dbReference type="SAM" id="MobiDB-lite"/>
    </source>
</evidence>
<comment type="caution">
    <text evidence="3">The sequence shown here is derived from an EMBL/GenBank/DDBJ whole genome shotgun (WGS) entry which is preliminary data.</text>
</comment>
<dbReference type="SUPFAM" id="SSF54001">
    <property type="entry name" value="Cysteine proteinases"/>
    <property type="match status" value="1"/>
</dbReference>
<dbReference type="GO" id="GO:0005634">
    <property type="term" value="C:nucleus"/>
    <property type="evidence" value="ECO:0007669"/>
    <property type="project" value="TreeGrafter"/>
</dbReference>
<name>A0A9P8C7F7_9HELO</name>
<dbReference type="EMBL" id="MU251444">
    <property type="protein sequence ID" value="KAG9235006.1"/>
    <property type="molecule type" value="Genomic_DNA"/>
</dbReference>
<feature type="domain" description="USP" evidence="2">
    <location>
        <begin position="125"/>
        <end position="433"/>
    </location>
</feature>
<gene>
    <name evidence="3" type="ORF">BJ875DRAFT_440733</name>
</gene>
<dbReference type="OrthoDB" id="289038at2759"/>
<proteinExistence type="predicted"/>
<accession>A0A9P8C7F7</accession>